<dbReference type="PATRIC" id="fig|452652.3.peg.2910"/>
<dbReference type="RefSeq" id="WP_014136027.1">
    <property type="nucleotide sequence ID" value="NC_016109.1"/>
</dbReference>
<evidence type="ECO:0000256" key="3">
    <source>
        <dbReference type="ARBA" id="ARBA00022840"/>
    </source>
</evidence>
<dbReference type="PROSITE" id="PS50975">
    <property type="entry name" value="ATP_GRASP"/>
    <property type="match status" value="1"/>
</dbReference>
<dbReference type="GO" id="GO:0016874">
    <property type="term" value="F:ligase activity"/>
    <property type="evidence" value="ECO:0007669"/>
    <property type="project" value="UniProtKB-KW"/>
</dbReference>
<keyword evidence="2 4" id="KW-0547">Nucleotide-binding</keyword>
<dbReference type="SUPFAM" id="SSF56059">
    <property type="entry name" value="Glutathione synthetase ATP-binding domain-like"/>
    <property type="match status" value="1"/>
</dbReference>
<dbReference type="AlphaFoldDB" id="E4NBY3"/>
<sequence length="427" mass="45074">MTALLPHILVIHRWRDHHARYEDYIDHRTHHVTYVTTGLGRESVPAAAAGTVTVRATDDPAEVSAAADTLAVRFGAPARVVALNEGDLETAADLRTRLGCPGQDPAGLAPFRDKLVMVRAVAAAGLRTPESADAPDPAAVKEFAQTHGWPLIVKPRRGTASRGVLRLDSPDDLPALEGLEPEDRIVQTYCGDPIYHVDGLWTGEALGPWRASRYVNTCAGFGAGTALGSVEEDDPELLGPIGEFTAAAAEALGGRQPWVFHLEVFAGPADGGAGAVRVTFLEAGWRVGGAEIPFVWREVHGVDLMAAAAAVQLGRAPRLPEPAPRPGGRVGGWLLVSSPVPAPCTVTAVHGADRAEALAYAQVVPEPGYAMPRIGGYEHVGARFRFRGASTAEVRDAVTATAAAVRLECVPDRDGEPRSRAACGLDR</sequence>
<dbReference type="InterPro" id="IPR013815">
    <property type="entry name" value="ATP_grasp_subdomain_1"/>
</dbReference>
<dbReference type="GO" id="GO:0046872">
    <property type="term" value="F:metal ion binding"/>
    <property type="evidence" value="ECO:0007669"/>
    <property type="project" value="InterPro"/>
</dbReference>
<evidence type="ECO:0000259" key="5">
    <source>
        <dbReference type="PROSITE" id="PS50975"/>
    </source>
</evidence>
<dbReference type="InterPro" id="IPR052032">
    <property type="entry name" value="ATP-dep_AA_Ligase"/>
</dbReference>
<dbReference type="Proteomes" id="UP000007076">
    <property type="component" value="Chromosome"/>
</dbReference>
<evidence type="ECO:0000256" key="4">
    <source>
        <dbReference type="PROSITE-ProRule" id="PRU00409"/>
    </source>
</evidence>
<reference evidence="6 7" key="1">
    <citation type="journal article" date="2010" name="DNA Res.">
        <title>Genome sequence of Kitasatospora setae NBRC 14216T: an evolutionary snapshot of the family Streptomycetaceae.</title>
        <authorList>
            <person name="Ichikawa N."/>
            <person name="Oguchi A."/>
            <person name="Ikeda H."/>
            <person name="Ishikawa J."/>
            <person name="Kitani S."/>
            <person name="Watanabe Y."/>
            <person name="Nakamura S."/>
            <person name="Katano Y."/>
            <person name="Kishi E."/>
            <person name="Sasagawa M."/>
            <person name="Ankai A."/>
            <person name="Fukui S."/>
            <person name="Hashimoto Y."/>
            <person name="Kamata S."/>
            <person name="Otoguro M."/>
            <person name="Tanikawa S."/>
            <person name="Nihira T."/>
            <person name="Horinouchi S."/>
            <person name="Ohnishi Y."/>
            <person name="Hayakawa M."/>
            <person name="Kuzuyama T."/>
            <person name="Arisawa A."/>
            <person name="Nomoto F."/>
            <person name="Miura H."/>
            <person name="Takahashi Y."/>
            <person name="Fujita N."/>
        </authorList>
    </citation>
    <scope>NUCLEOTIDE SEQUENCE [LARGE SCALE GENOMIC DNA]</scope>
    <source>
        <strain evidence="7">ATCC 33774 / DSM 43861 / JCM 3304 / KCC A-0304 / NBRC 14216 / KM-6054</strain>
    </source>
</reference>
<dbReference type="GO" id="GO:0005524">
    <property type="term" value="F:ATP binding"/>
    <property type="evidence" value="ECO:0007669"/>
    <property type="project" value="UniProtKB-UniRule"/>
</dbReference>
<dbReference type="EMBL" id="AP010968">
    <property type="protein sequence ID" value="BAJ28714.1"/>
    <property type="molecule type" value="Genomic_DNA"/>
</dbReference>
<dbReference type="KEGG" id="ksk:KSE_29030"/>
<dbReference type="PANTHER" id="PTHR43585">
    <property type="entry name" value="FUMIPYRROLE BIOSYNTHESIS PROTEIN C"/>
    <property type="match status" value="1"/>
</dbReference>
<dbReference type="InterPro" id="IPR011761">
    <property type="entry name" value="ATP-grasp"/>
</dbReference>
<proteinExistence type="predicted"/>
<evidence type="ECO:0000256" key="1">
    <source>
        <dbReference type="ARBA" id="ARBA00022598"/>
    </source>
</evidence>
<dbReference type="eggNOG" id="COG0189">
    <property type="taxonomic scope" value="Bacteria"/>
</dbReference>
<dbReference type="STRING" id="452652.KSE_29030"/>
<keyword evidence="7" id="KW-1185">Reference proteome</keyword>
<evidence type="ECO:0000313" key="6">
    <source>
        <dbReference type="EMBL" id="BAJ28714.1"/>
    </source>
</evidence>
<accession>E4NBY3</accession>
<evidence type="ECO:0000313" key="7">
    <source>
        <dbReference type="Proteomes" id="UP000007076"/>
    </source>
</evidence>
<name>E4NBY3_KITSK</name>
<dbReference type="Gene3D" id="3.30.1490.20">
    <property type="entry name" value="ATP-grasp fold, A domain"/>
    <property type="match status" value="1"/>
</dbReference>
<organism evidence="6 7">
    <name type="scientific">Kitasatospora setae (strain ATCC 33774 / DSM 43861 / JCM 3304 / KCC A-0304 / NBRC 14216 / KM-6054)</name>
    <name type="common">Streptomyces setae</name>
    <dbReference type="NCBI Taxonomy" id="452652"/>
    <lineage>
        <taxon>Bacteria</taxon>
        <taxon>Bacillati</taxon>
        <taxon>Actinomycetota</taxon>
        <taxon>Actinomycetes</taxon>
        <taxon>Kitasatosporales</taxon>
        <taxon>Streptomycetaceae</taxon>
        <taxon>Kitasatospora</taxon>
    </lineage>
</organism>
<dbReference type="Gene3D" id="3.30.470.20">
    <property type="entry name" value="ATP-grasp fold, B domain"/>
    <property type="match status" value="1"/>
</dbReference>
<evidence type="ECO:0000256" key="2">
    <source>
        <dbReference type="ARBA" id="ARBA00022741"/>
    </source>
</evidence>
<keyword evidence="3 4" id="KW-0067">ATP-binding</keyword>
<protein>
    <submittedName>
        <fullName evidence="6">Putative ATPase</fullName>
    </submittedName>
</protein>
<dbReference type="PANTHER" id="PTHR43585:SF2">
    <property type="entry name" value="ATP-GRASP ENZYME FSQD"/>
    <property type="match status" value="1"/>
</dbReference>
<keyword evidence="1" id="KW-0436">Ligase</keyword>
<dbReference type="Gene3D" id="3.40.50.20">
    <property type="match status" value="1"/>
</dbReference>
<feature type="domain" description="ATP-grasp" evidence="5">
    <location>
        <begin position="118"/>
        <end position="313"/>
    </location>
</feature>
<gene>
    <name evidence="6" type="ordered locus">KSE_29030</name>
</gene>
<dbReference type="HOGENOM" id="CLU_029016_4_0_11"/>